<dbReference type="PROSITE" id="PS00028">
    <property type="entry name" value="ZINC_FINGER_C2H2_1"/>
    <property type="match status" value="1"/>
</dbReference>
<dbReference type="AlphaFoldDB" id="A0A1B9GRD6"/>
<evidence type="ECO:0000256" key="7">
    <source>
        <dbReference type="SAM" id="MobiDB-lite"/>
    </source>
</evidence>
<dbReference type="PROSITE" id="PS50157">
    <property type="entry name" value="ZINC_FINGER_C2H2_2"/>
    <property type="match status" value="1"/>
</dbReference>
<feature type="domain" description="C2H2-type" evidence="8">
    <location>
        <begin position="38"/>
        <end position="66"/>
    </location>
</feature>
<dbReference type="CDD" id="cd20908">
    <property type="entry name" value="SUF4-like"/>
    <property type="match status" value="1"/>
</dbReference>
<gene>
    <name evidence="9" type="ORF">I316_04619</name>
</gene>
<evidence type="ECO:0000313" key="9">
    <source>
        <dbReference type="EMBL" id="OCF33547.1"/>
    </source>
</evidence>
<dbReference type="PANTHER" id="PTHR23215:SF0">
    <property type="entry name" value="BUB3-INTERACTING AND GLEBS MOTIF-CONTAINING PROTEIN ZNF207"/>
    <property type="match status" value="1"/>
</dbReference>
<evidence type="ECO:0000256" key="4">
    <source>
        <dbReference type="ARBA" id="ARBA00022833"/>
    </source>
</evidence>
<name>A0A1B9GRD6_9TREE</name>
<feature type="compositionally biased region" description="Pro residues" evidence="7">
    <location>
        <begin position="231"/>
        <end position="246"/>
    </location>
</feature>
<dbReference type="OrthoDB" id="1306014at2759"/>
<sequence length="335" mass="35715">MGKKKRTQVFVLKPWCWYCEREFEDDKVLLQHQKSKHFKCQLCPRKLNTAGGLMVHSQQVHKCEPEPLTNTLPGRDGYDIEIFGMEGVPANALAEWKSRKEAEAGTAALAAAAAAQRPRQTYNVIPEADLRAALAQHKALMTARNKPAPNVITYPPFNGVGMPPPFPPVGFPPPTMPPGFPGMPPPSLPAGAIPPFAPPPGFRPPFPPAGVSPFPNMSNSPIRIGLNSPAGGPPPPGGGPGLPPMPNFAQPPSTPLPGQPQPQAQIQPIEAVEILPPKDGVMWPDTTASPAEKRAQQPRYRYTSPGLDAHGLGNGADEGEGSGVGRKRKAAADFL</sequence>
<proteinExistence type="predicted"/>
<evidence type="ECO:0000256" key="2">
    <source>
        <dbReference type="ARBA" id="ARBA00022723"/>
    </source>
</evidence>
<feature type="region of interest" description="Disordered" evidence="7">
    <location>
        <begin position="276"/>
        <end position="335"/>
    </location>
</feature>
<protein>
    <submittedName>
        <fullName evidence="9">Zinc finger protein</fullName>
    </submittedName>
</protein>
<keyword evidence="3 6" id="KW-0863">Zinc-finger</keyword>
<dbReference type="PANTHER" id="PTHR23215">
    <property type="entry name" value="ZINC FINGER PROTEIN 207"/>
    <property type="match status" value="1"/>
</dbReference>
<feature type="region of interest" description="Disordered" evidence="7">
    <location>
        <begin position="218"/>
        <end position="264"/>
    </location>
</feature>
<evidence type="ECO:0000259" key="8">
    <source>
        <dbReference type="PROSITE" id="PS50157"/>
    </source>
</evidence>
<dbReference type="Proteomes" id="UP000092666">
    <property type="component" value="Unassembled WGS sequence"/>
</dbReference>
<keyword evidence="5" id="KW-0539">Nucleus</keyword>
<keyword evidence="10" id="KW-1185">Reference proteome</keyword>
<evidence type="ECO:0000256" key="3">
    <source>
        <dbReference type="ARBA" id="ARBA00022771"/>
    </source>
</evidence>
<dbReference type="EMBL" id="KI669504">
    <property type="protein sequence ID" value="OCF33547.1"/>
    <property type="molecule type" value="Genomic_DNA"/>
</dbReference>
<dbReference type="GO" id="GO:0005634">
    <property type="term" value="C:nucleus"/>
    <property type="evidence" value="ECO:0007669"/>
    <property type="project" value="UniProtKB-SubCell"/>
</dbReference>
<organism evidence="9 10">
    <name type="scientific">Kwoniella heveanensis BCC8398</name>
    <dbReference type="NCBI Taxonomy" id="1296120"/>
    <lineage>
        <taxon>Eukaryota</taxon>
        <taxon>Fungi</taxon>
        <taxon>Dikarya</taxon>
        <taxon>Basidiomycota</taxon>
        <taxon>Agaricomycotina</taxon>
        <taxon>Tremellomycetes</taxon>
        <taxon>Tremellales</taxon>
        <taxon>Cryptococcaceae</taxon>
        <taxon>Kwoniella</taxon>
    </lineage>
</organism>
<dbReference type="SMART" id="SM00355">
    <property type="entry name" value="ZnF_C2H2"/>
    <property type="match status" value="2"/>
</dbReference>
<evidence type="ECO:0000313" key="10">
    <source>
        <dbReference type="Proteomes" id="UP000092666"/>
    </source>
</evidence>
<dbReference type="GO" id="GO:0008270">
    <property type="term" value="F:zinc ion binding"/>
    <property type="evidence" value="ECO:0007669"/>
    <property type="project" value="UniProtKB-KW"/>
</dbReference>
<comment type="subcellular location">
    <subcellularLocation>
        <location evidence="1">Nucleus</location>
    </subcellularLocation>
</comment>
<dbReference type="STRING" id="1296120.A0A1B9GRD6"/>
<evidence type="ECO:0000256" key="1">
    <source>
        <dbReference type="ARBA" id="ARBA00004123"/>
    </source>
</evidence>
<keyword evidence="4" id="KW-0862">Zinc</keyword>
<evidence type="ECO:0000256" key="6">
    <source>
        <dbReference type="PROSITE-ProRule" id="PRU00042"/>
    </source>
</evidence>
<evidence type="ECO:0000256" key="5">
    <source>
        <dbReference type="ARBA" id="ARBA00023242"/>
    </source>
</evidence>
<accession>A0A1B9GRD6</accession>
<feature type="compositionally biased region" description="Gly residues" evidence="7">
    <location>
        <begin position="312"/>
        <end position="324"/>
    </location>
</feature>
<keyword evidence="2" id="KW-0479">Metal-binding</keyword>
<dbReference type="InterPro" id="IPR013087">
    <property type="entry name" value="Znf_C2H2_type"/>
</dbReference>
<reference evidence="10" key="2">
    <citation type="submission" date="2013-12" db="EMBL/GenBank/DDBJ databases">
        <title>Evolution of pathogenesis and genome organization in the Tremellales.</title>
        <authorList>
            <person name="Cuomo C."/>
            <person name="Litvintseva A."/>
            <person name="Heitman J."/>
            <person name="Chen Y."/>
            <person name="Sun S."/>
            <person name="Springer D."/>
            <person name="Dromer F."/>
            <person name="Young S."/>
            <person name="Zeng Q."/>
            <person name="Chapman S."/>
            <person name="Gujja S."/>
            <person name="Saif S."/>
            <person name="Birren B."/>
        </authorList>
    </citation>
    <scope>NUCLEOTIDE SEQUENCE [LARGE SCALE GENOMIC DNA]</scope>
    <source>
        <strain evidence="10">BCC8398</strain>
    </source>
</reference>
<reference evidence="9 10" key="1">
    <citation type="submission" date="2013-07" db="EMBL/GenBank/DDBJ databases">
        <title>The Genome Sequence of Cryptococcus heveanensis BCC8398.</title>
        <authorList>
            <consortium name="The Broad Institute Genome Sequencing Platform"/>
            <person name="Cuomo C."/>
            <person name="Litvintseva A."/>
            <person name="Chen Y."/>
            <person name="Heitman J."/>
            <person name="Sun S."/>
            <person name="Springer D."/>
            <person name="Dromer F."/>
            <person name="Young S.K."/>
            <person name="Zeng Q."/>
            <person name="Gargeya S."/>
            <person name="Fitzgerald M."/>
            <person name="Abouelleil A."/>
            <person name="Alvarado L."/>
            <person name="Berlin A.M."/>
            <person name="Chapman S.B."/>
            <person name="Dewar J."/>
            <person name="Goldberg J."/>
            <person name="Griggs A."/>
            <person name="Gujja S."/>
            <person name="Hansen M."/>
            <person name="Howarth C."/>
            <person name="Imamovic A."/>
            <person name="Larimer J."/>
            <person name="McCowan C."/>
            <person name="Murphy C."/>
            <person name="Pearson M."/>
            <person name="Priest M."/>
            <person name="Roberts A."/>
            <person name="Saif S."/>
            <person name="Shea T."/>
            <person name="Sykes S."/>
            <person name="Wortman J."/>
            <person name="Nusbaum C."/>
            <person name="Birren B."/>
        </authorList>
    </citation>
    <scope>NUCLEOTIDE SEQUENCE [LARGE SCALE GENOMIC DNA]</scope>
    <source>
        <strain evidence="9 10">BCC8398</strain>
    </source>
</reference>